<dbReference type="Pfam" id="PF13962">
    <property type="entry name" value="PGG"/>
    <property type="match status" value="1"/>
</dbReference>
<evidence type="ECO:0000313" key="10">
    <source>
        <dbReference type="EMBL" id="EEF41028.1"/>
    </source>
</evidence>
<keyword evidence="4 8" id="KW-1133">Transmembrane helix</keyword>
<organism evidence="10 11">
    <name type="scientific">Ricinus communis</name>
    <name type="common">Castor bean</name>
    <dbReference type="NCBI Taxonomy" id="3988"/>
    <lineage>
        <taxon>Eukaryota</taxon>
        <taxon>Viridiplantae</taxon>
        <taxon>Streptophyta</taxon>
        <taxon>Embryophyta</taxon>
        <taxon>Tracheophyta</taxon>
        <taxon>Spermatophyta</taxon>
        <taxon>Magnoliopsida</taxon>
        <taxon>eudicotyledons</taxon>
        <taxon>Gunneridae</taxon>
        <taxon>Pentapetalae</taxon>
        <taxon>rosids</taxon>
        <taxon>fabids</taxon>
        <taxon>Malpighiales</taxon>
        <taxon>Euphorbiaceae</taxon>
        <taxon>Acalyphoideae</taxon>
        <taxon>Acalypheae</taxon>
        <taxon>Ricinus</taxon>
    </lineage>
</organism>
<keyword evidence="3" id="KW-0677">Repeat</keyword>
<dbReference type="Pfam" id="PF12796">
    <property type="entry name" value="Ank_2"/>
    <property type="match status" value="2"/>
</dbReference>
<dbReference type="SUPFAM" id="SSF48403">
    <property type="entry name" value="Ankyrin repeat"/>
    <property type="match status" value="1"/>
</dbReference>
<comment type="subcellular location">
    <subcellularLocation>
        <location evidence="1">Membrane</location>
        <topology evidence="1">Multi-pass membrane protein</topology>
    </subcellularLocation>
</comment>
<dbReference type="GO" id="GO:0016020">
    <property type="term" value="C:membrane"/>
    <property type="evidence" value="ECO:0007669"/>
    <property type="project" value="UniProtKB-SubCell"/>
</dbReference>
<dbReference type="eggNOG" id="KOG0504">
    <property type="taxonomic scope" value="Eukaryota"/>
</dbReference>
<gene>
    <name evidence="10" type="ORF">RCOM_0654690</name>
</gene>
<dbReference type="EMBL" id="EQ973876">
    <property type="protein sequence ID" value="EEF41028.1"/>
    <property type="molecule type" value="Genomic_DNA"/>
</dbReference>
<dbReference type="Proteomes" id="UP000008311">
    <property type="component" value="Unassembled WGS sequence"/>
</dbReference>
<dbReference type="PANTHER" id="PTHR24186">
    <property type="entry name" value="PROTEIN PHOSPHATASE 1 REGULATORY SUBUNIT"/>
    <property type="match status" value="1"/>
</dbReference>
<feature type="repeat" description="ANK" evidence="7">
    <location>
        <begin position="141"/>
        <end position="173"/>
    </location>
</feature>
<feature type="repeat" description="ANK" evidence="7">
    <location>
        <begin position="108"/>
        <end position="130"/>
    </location>
</feature>
<evidence type="ECO:0000256" key="5">
    <source>
        <dbReference type="ARBA" id="ARBA00023043"/>
    </source>
</evidence>
<sequence length="438" mass="48370">MEREDLRMLYEAAKRGCVETLNALTRRDQFILNKVSLTSFTETPLHLSSLLGHLHFSINVLKKCPAMAIKLDSLQRSPLHLASAEGHTDIVKVLLAVNTDVCLVRDEDGRIPLHLAAMRGNAETIQELVSASPESTSELLDGETILQLSVKYNHLKALKLLVEMVSDDDLVNKENQDGNTILHLAAMLKQLKTIRYLLSLPKLKERANSLNRMGMTALDVLDQSSRDFRSCEIRKVLIEAGAKRRVQLNNNLPTSSVAVSTEPPNAAVFTKTSSKAKNHEEARGALMIVATVIATMTFQAALNPPGGIWQQDFITVSGGPACSDTNICEAGTSVLAYAYPDAYIYFLMCNALVIGGFPLRNKLCVWLLAQAIGVTLIFLALSYIQGIFLVTPQRLRVKVAKMDIKMARERRCAGFGVRLGTKTEYYESSKPQPQENKS</sequence>
<dbReference type="InParanoid" id="B9S5U1"/>
<feature type="transmembrane region" description="Helical" evidence="8">
    <location>
        <begin position="284"/>
        <end position="302"/>
    </location>
</feature>
<evidence type="ECO:0000256" key="2">
    <source>
        <dbReference type="ARBA" id="ARBA00022692"/>
    </source>
</evidence>
<feature type="repeat" description="ANK" evidence="7">
    <location>
        <begin position="74"/>
        <end position="106"/>
    </location>
</feature>
<keyword evidence="2 8" id="KW-0812">Transmembrane</keyword>
<proteinExistence type="predicted"/>
<dbReference type="InterPro" id="IPR036770">
    <property type="entry name" value="Ankyrin_rpt-contain_sf"/>
</dbReference>
<dbReference type="Gene3D" id="1.25.40.20">
    <property type="entry name" value="Ankyrin repeat-containing domain"/>
    <property type="match status" value="1"/>
</dbReference>
<keyword evidence="5 7" id="KW-0040">ANK repeat</keyword>
<reference evidence="11" key="1">
    <citation type="journal article" date="2010" name="Nat. Biotechnol.">
        <title>Draft genome sequence of the oilseed species Ricinus communis.</title>
        <authorList>
            <person name="Chan A.P."/>
            <person name="Crabtree J."/>
            <person name="Zhao Q."/>
            <person name="Lorenzi H."/>
            <person name="Orvis J."/>
            <person name="Puiu D."/>
            <person name="Melake-Berhan A."/>
            <person name="Jones K.M."/>
            <person name="Redman J."/>
            <person name="Chen G."/>
            <person name="Cahoon E.B."/>
            <person name="Gedil M."/>
            <person name="Stanke M."/>
            <person name="Haas B.J."/>
            <person name="Wortman J.R."/>
            <person name="Fraser-Liggett C.M."/>
            <person name="Ravel J."/>
            <person name="Rabinowicz P.D."/>
        </authorList>
    </citation>
    <scope>NUCLEOTIDE SEQUENCE [LARGE SCALE GENOMIC DNA]</scope>
    <source>
        <strain evidence="11">cv. Hale</strain>
    </source>
</reference>
<evidence type="ECO:0000259" key="9">
    <source>
        <dbReference type="Pfam" id="PF13962"/>
    </source>
</evidence>
<evidence type="ECO:0000256" key="7">
    <source>
        <dbReference type="PROSITE-ProRule" id="PRU00023"/>
    </source>
</evidence>
<feature type="transmembrane region" description="Helical" evidence="8">
    <location>
        <begin position="342"/>
        <end position="359"/>
    </location>
</feature>
<keyword evidence="11" id="KW-1185">Reference proteome</keyword>
<dbReference type="PROSITE" id="PS50088">
    <property type="entry name" value="ANK_REPEAT"/>
    <property type="match status" value="4"/>
</dbReference>
<dbReference type="AlphaFoldDB" id="B9S5U1"/>
<dbReference type="PROSITE" id="PS50297">
    <property type="entry name" value="ANK_REP_REGION"/>
    <property type="match status" value="3"/>
</dbReference>
<dbReference type="InterPro" id="IPR002110">
    <property type="entry name" value="Ankyrin_rpt"/>
</dbReference>
<feature type="domain" description="PGG" evidence="9">
    <location>
        <begin position="277"/>
        <end position="352"/>
    </location>
</feature>
<dbReference type="Pfam" id="PF00023">
    <property type="entry name" value="Ank"/>
    <property type="match status" value="1"/>
</dbReference>
<evidence type="ECO:0000256" key="6">
    <source>
        <dbReference type="ARBA" id="ARBA00023136"/>
    </source>
</evidence>
<dbReference type="STRING" id="3988.B9S5U1"/>
<evidence type="ECO:0000313" key="11">
    <source>
        <dbReference type="Proteomes" id="UP000008311"/>
    </source>
</evidence>
<name>B9S5U1_RICCO</name>
<dbReference type="InterPro" id="IPR026961">
    <property type="entry name" value="PGG_dom"/>
</dbReference>
<accession>B9S5U1</accession>
<protein>
    <submittedName>
        <fullName evidence="10">Ankyrin repeat-containing protein, putative</fullName>
    </submittedName>
</protein>
<feature type="transmembrane region" description="Helical" evidence="8">
    <location>
        <begin position="366"/>
        <end position="390"/>
    </location>
</feature>
<evidence type="ECO:0000256" key="1">
    <source>
        <dbReference type="ARBA" id="ARBA00004141"/>
    </source>
</evidence>
<evidence type="ECO:0000256" key="3">
    <source>
        <dbReference type="ARBA" id="ARBA00022737"/>
    </source>
</evidence>
<evidence type="ECO:0000256" key="8">
    <source>
        <dbReference type="SAM" id="Phobius"/>
    </source>
</evidence>
<keyword evidence="6 8" id="KW-0472">Membrane</keyword>
<feature type="repeat" description="ANK" evidence="7">
    <location>
        <begin position="177"/>
        <end position="199"/>
    </location>
</feature>
<dbReference type="SMART" id="SM00248">
    <property type="entry name" value="ANK"/>
    <property type="match status" value="6"/>
</dbReference>
<dbReference type="PANTHER" id="PTHR24186:SF37">
    <property type="entry name" value="PGG DOMAIN-CONTAINING PROTEIN"/>
    <property type="match status" value="1"/>
</dbReference>
<evidence type="ECO:0000256" key="4">
    <source>
        <dbReference type="ARBA" id="ARBA00022989"/>
    </source>
</evidence>